<name>A0ABW8N1D1_9BURK</name>
<proteinExistence type="predicted"/>
<dbReference type="Proteomes" id="UP001620514">
    <property type="component" value="Unassembled WGS sequence"/>
</dbReference>
<evidence type="ECO:0000256" key="1">
    <source>
        <dbReference type="SAM" id="MobiDB-lite"/>
    </source>
</evidence>
<feature type="region of interest" description="Disordered" evidence="1">
    <location>
        <begin position="99"/>
        <end position="131"/>
    </location>
</feature>
<reference evidence="2 3" key="2">
    <citation type="submission" date="2024-11" db="EMBL/GenBank/DDBJ databases">
        <title>Using genomics to understand microbial adaptation to soil warming.</title>
        <authorList>
            <person name="Deangelis K.M. PhD."/>
        </authorList>
    </citation>
    <scope>NUCLEOTIDE SEQUENCE [LARGE SCALE GENOMIC DNA]</scope>
    <source>
        <strain evidence="2 3">GAS97</strain>
    </source>
</reference>
<organism evidence="2 3">
    <name type="scientific">Caballeronia udeis</name>
    <dbReference type="NCBI Taxonomy" id="1232866"/>
    <lineage>
        <taxon>Bacteria</taxon>
        <taxon>Pseudomonadati</taxon>
        <taxon>Pseudomonadota</taxon>
        <taxon>Betaproteobacteria</taxon>
        <taxon>Burkholderiales</taxon>
        <taxon>Burkholderiaceae</taxon>
        <taxon>Caballeronia</taxon>
    </lineage>
</organism>
<reference evidence="2 3" key="1">
    <citation type="submission" date="2024-10" db="EMBL/GenBank/DDBJ databases">
        <authorList>
            <person name="Deangelis K."/>
            <person name="Huntemann M."/>
            <person name="Clum A."/>
            <person name="Wang J."/>
            <person name="Palaniappan K."/>
            <person name="Ritter S."/>
            <person name="Chen I.-M."/>
            <person name="Stamatis D."/>
            <person name="Reddy T."/>
            <person name="O'Malley R."/>
            <person name="Daum C."/>
            <person name="Ng V."/>
            <person name="Ivanova N."/>
            <person name="Kyrpides N."/>
            <person name="Woyke T."/>
        </authorList>
    </citation>
    <scope>NUCLEOTIDE SEQUENCE [LARGE SCALE GENOMIC DNA]</scope>
    <source>
        <strain evidence="2 3">GAS97</strain>
    </source>
</reference>
<evidence type="ECO:0000313" key="2">
    <source>
        <dbReference type="EMBL" id="MFK4448466.1"/>
    </source>
</evidence>
<keyword evidence="3" id="KW-1185">Reference proteome</keyword>
<gene>
    <name evidence="2" type="ORF">ABH943_008510</name>
</gene>
<comment type="caution">
    <text evidence="2">The sequence shown here is derived from an EMBL/GenBank/DDBJ whole genome shotgun (WGS) entry which is preliminary data.</text>
</comment>
<dbReference type="RefSeq" id="WP_404614784.1">
    <property type="nucleotide sequence ID" value="NZ_JBIYDN010000052.1"/>
</dbReference>
<accession>A0ABW8N1D1</accession>
<sequence>MAKTPPTPKLAYDLAQARAVIEAGGILSATLTAEGGFWHVDFVTREAGLAQFVTDRRERRQFGRSDLALRVLRRIGLTRASVDMVGLNISSAPAKRWTRPDAAAEMSAAHEAKRSTGMRPKRVARPKKDTK</sequence>
<protein>
    <submittedName>
        <fullName evidence="2">Uncharacterized protein</fullName>
    </submittedName>
</protein>
<evidence type="ECO:0000313" key="3">
    <source>
        <dbReference type="Proteomes" id="UP001620514"/>
    </source>
</evidence>
<dbReference type="EMBL" id="JBIYDN010000052">
    <property type="protein sequence ID" value="MFK4448466.1"/>
    <property type="molecule type" value="Genomic_DNA"/>
</dbReference>